<evidence type="ECO:0000313" key="6">
    <source>
        <dbReference type="EMBL" id="KAF7279724.1"/>
    </source>
</evidence>
<dbReference type="Gene3D" id="3.80.10.10">
    <property type="entry name" value="Ribonuclease Inhibitor"/>
    <property type="match status" value="4"/>
</dbReference>
<name>A0A834IH11_RHYFE</name>
<evidence type="ECO:0000256" key="3">
    <source>
        <dbReference type="ARBA" id="ARBA00022737"/>
    </source>
</evidence>
<dbReference type="SUPFAM" id="SSF52058">
    <property type="entry name" value="L domain-like"/>
    <property type="match status" value="2"/>
</dbReference>
<keyword evidence="1" id="KW-0433">Leucine-rich repeat</keyword>
<keyword evidence="4" id="KW-0812">Transmembrane</keyword>
<dbReference type="Pfam" id="PF00560">
    <property type="entry name" value="LRR_1"/>
    <property type="match status" value="1"/>
</dbReference>
<dbReference type="PANTHER" id="PTHR24373:SF275">
    <property type="entry name" value="TIR DOMAIN-CONTAINING PROTEIN"/>
    <property type="match status" value="1"/>
</dbReference>
<dbReference type="Proteomes" id="UP000625711">
    <property type="component" value="Unassembled WGS sequence"/>
</dbReference>
<dbReference type="InterPro" id="IPR032675">
    <property type="entry name" value="LRR_dom_sf"/>
</dbReference>
<comment type="caution">
    <text evidence="6">The sequence shown here is derived from an EMBL/GenBank/DDBJ whole genome shotgun (WGS) entry which is preliminary data.</text>
</comment>
<organism evidence="6 7">
    <name type="scientific">Rhynchophorus ferrugineus</name>
    <name type="common">Red palm weevil</name>
    <name type="synonym">Curculio ferrugineus</name>
    <dbReference type="NCBI Taxonomy" id="354439"/>
    <lineage>
        <taxon>Eukaryota</taxon>
        <taxon>Metazoa</taxon>
        <taxon>Ecdysozoa</taxon>
        <taxon>Arthropoda</taxon>
        <taxon>Hexapoda</taxon>
        <taxon>Insecta</taxon>
        <taxon>Pterygota</taxon>
        <taxon>Neoptera</taxon>
        <taxon>Endopterygota</taxon>
        <taxon>Coleoptera</taxon>
        <taxon>Polyphaga</taxon>
        <taxon>Cucujiformia</taxon>
        <taxon>Curculionidae</taxon>
        <taxon>Dryophthorinae</taxon>
        <taxon>Rhynchophorus</taxon>
    </lineage>
</organism>
<sequence length="857" mass="97118">MIQGAFQYQQDYPYQIKLAGFSFHVKLQYSEQEISKKNHMALDQVSFRKCSRATKTHDSRLVDIPWKVDNGECISLHSCLTSLTGGHAPSDISLIQRFRLLNKLRKMDLRWYFLAIFLLGCFSPGFTFNGELAEQECPDECDCHYFRINWVTDCSNSNLTRIPYEELSMNVYVLDLNDNLISEIEEFPADIKMRRLQMADNHMKELKKESFKDLHYLIDADFSGNSITKVDPNSFDDSAGFITLELQNNPLDAVEGPFLSISTLLYLDISNCSLKTLNDHFFDNISSLTTLDLSDNPLNIIDTKAFESLTSLETLKMNYCNLSVIANDAFTAQHNLKTLELSGNNFLRETNWEIVFSKLALLENLDLRSSHFNHLSGSMFDDNHYLRTLILAENDLSEYDVGDTVKNLVNLETLDLSYCNLTVPLSEDSFANATKIRSLYLSGNTLFASDLLVALSPLTNLQKLSLSNCGLRRLPDTFHKFKSLQELDISHNPLNDAFVKLLAPLATLEYLNMGYSNLSYLAPTSFSKMTSMRRLILSGNDLNNLEAGLFGNLTGLESLELNFCGLRRPLNATLFFNNFTYTDLTELQLAGNPLRVSKTGPLLPKQLSRLQSLDLGNCNLTFLPADAFFWTRNITTLVLSGNHFASPNDFHFLELLPKLEVLDLTYNSLSTFSPKEIEFNPQIVKLKLIGNPWKCDCAVADLWDWAHMQKGDLSILEGSTIRAADVTVGKHKRKRLLVCKYDDKISLPMVMNKTAPGRKPFRQQQRTISTTNRTWAKYVRESGCEPSPVFLHARATRSVGYISIEGVRMKLAQHTPNIWASAVISACAVYAILITIIGALFLFTKKKRNEQHIDKNN</sequence>
<evidence type="ECO:0000259" key="5">
    <source>
        <dbReference type="Pfam" id="PF23598"/>
    </source>
</evidence>
<keyword evidence="2" id="KW-0732">Signal</keyword>
<dbReference type="InterPro" id="IPR055414">
    <property type="entry name" value="LRR_R13L4/SHOC2-like"/>
</dbReference>
<keyword evidence="7" id="KW-1185">Reference proteome</keyword>
<evidence type="ECO:0000256" key="1">
    <source>
        <dbReference type="ARBA" id="ARBA00022614"/>
    </source>
</evidence>
<feature type="transmembrane region" description="Helical" evidence="4">
    <location>
        <begin position="109"/>
        <end position="128"/>
    </location>
</feature>
<dbReference type="EMBL" id="JAACXV010000343">
    <property type="protein sequence ID" value="KAF7279724.1"/>
    <property type="molecule type" value="Genomic_DNA"/>
</dbReference>
<accession>A0A834IH11</accession>
<dbReference type="Pfam" id="PF23598">
    <property type="entry name" value="LRR_14"/>
    <property type="match status" value="1"/>
</dbReference>
<keyword evidence="4" id="KW-0472">Membrane</keyword>
<reference evidence="6" key="1">
    <citation type="submission" date="2020-08" db="EMBL/GenBank/DDBJ databases">
        <title>Genome sequencing and assembly of the red palm weevil Rhynchophorus ferrugineus.</title>
        <authorList>
            <person name="Dias G.B."/>
            <person name="Bergman C.M."/>
            <person name="Manee M."/>
        </authorList>
    </citation>
    <scope>NUCLEOTIDE SEQUENCE</scope>
    <source>
        <strain evidence="6">AA-2017</strain>
        <tissue evidence="6">Whole larva</tissue>
    </source>
</reference>
<dbReference type="OrthoDB" id="1416801at2759"/>
<feature type="transmembrane region" description="Helical" evidence="4">
    <location>
        <begin position="818"/>
        <end position="843"/>
    </location>
</feature>
<dbReference type="AlphaFoldDB" id="A0A834IH11"/>
<evidence type="ECO:0000256" key="2">
    <source>
        <dbReference type="ARBA" id="ARBA00022729"/>
    </source>
</evidence>
<gene>
    <name evidence="6" type="ORF">GWI33_006804</name>
</gene>
<dbReference type="PANTHER" id="PTHR24373">
    <property type="entry name" value="SLIT RELATED LEUCINE-RICH REPEAT NEURONAL PROTEIN"/>
    <property type="match status" value="1"/>
</dbReference>
<evidence type="ECO:0000313" key="7">
    <source>
        <dbReference type="Proteomes" id="UP000625711"/>
    </source>
</evidence>
<dbReference type="InterPro" id="IPR003591">
    <property type="entry name" value="Leu-rich_rpt_typical-subtyp"/>
</dbReference>
<dbReference type="InterPro" id="IPR050328">
    <property type="entry name" value="Dev_Immune_Receptor"/>
</dbReference>
<evidence type="ECO:0000256" key="4">
    <source>
        <dbReference type="SAM" id="Phobius"/>
    </source>
</evidence>
<dbReference type="InterPro" id="IPR001611">
    <property type="entry name" value="Leu-rich_rpt"/>
</dbReference>
<keyword evidence="3" id="KW-0677">Repeat</keyword>
<feature type="domain" description="Disease resistance R13L4/SHOC-2-like LRR" evidence="5">
    <location>
        <begin position="436"/>
        <end position="668"/>
    </location>
</feature>
<keyword evidence="4" id="KW-1133">Transmembrane helix</keyword>
<proteinExistence type="predicted"/>
<dbReference type="SMART" id="SM00369">
    <property type="entry name" value="LRR_TYP"/>
    <property type="match status" value="11"/>
</dbReference>
<dbReference type="Pfam" id="PF13855">
    <property type="entry name" value="LRR_8"/>
    <property type="match status" value="2"/>
</dbReference>
<protein>
    <recommendedName>
        <fullName evidence="5">Disease resistance R13L4/SHOC-2-like LRR domain-containing protein</fullName>
    </recommendedName>
</protein>